<keyword evidence="4" id="KW-0067">ATP-binding</keyword>
<dbReference type="PANTHER" id="PTHR43499:SF1">
    <property type="entry name" value="ABC TRANSPORTER I FAMILY MEMBER 1"/>
    <property type="match status" value="1"/>
</dbReference>
<dbReference type="InterPro" id="IPR027417">
    <property type="entry name" value="P-loop_NTPase"/>
</dbReference>
<evidence type="ECO:0000259" key="8">
    <source>
        <dbReference type="PROSITE" id="PS50893"/>
    </source>
</evidence>
<keyword evidence="5" id="KW-1278">Translocase</keyword>
<dbReference type="OrthoDB" id="5182800at2"/>
<keyword evidence="2" id="KW-0547">Nucleotide-binding</keyword>
<dbReference type="Gene3D" id="3.40.50.300">
    <property type="entry name" value="P-loop containing nucleotide triphosphate hydrolases"/>
    <property type="match status" value="2"/>
</dbReference>
<evidence type="ECO:0000256" key="7">
    <source>
        <dbReference type="SAM" id="MobiDB-lite"/>
    </source>
</evidence>
<evidence type="ECO:0000313" key="10">
    <source>
        <dbReference type="Proteomes" id="UP000247602"/>
    </source>
</evidence>
<accession>A0A323VIL5</accession>
<dbReference type="GO" id="GO:0022857">
    <property type="term" value="F:transmembrane transporter activity"/>
    <property type="evidence" value="ECO:0007669"/>
    <property type="project" value="InterPro"/>
</dbReference>
<dbReference type="CDD" id="cd00267">
    <property type="entry name" value="ABC_ATPase"/>
    <property type="match status" value="1"/>
</dbReference>
<reference evidence="9 10" key="1">
    <citation type="submission" date="2018-06" db="EMBL/GenBank/DDBJ databases">
        <title>Draft genome sequence of Modestobacter versicolor CP153-2.</title>
        <authorList>
            <person name="Gundlapally S.R."/>
        </authorList>
    </citation>
    <scope>NUCLEOTIDE SEQUENCE [LARGE SCALE GENOMIC DNA]</scope>
    <source>
        <strain evidence="9 10">CP153-2</strain>
    </source>
</reference>
<protein>
    <recommendedName>
        <fullName evidence="8">ABC transporter domain-containing protein</fullName>
    </recommendedName>
</protein>
<dbReference type="SUPFAM" id="SSF52540">
    <property type="entry name" value="P-loop containing nucleoside triphosphate hydrolases"/>
    <property type="match status" value="1"/>
</dbReference>
<sequence>MEAAAPPPENRAPDDRSALALHCVRQAVPRERPAGGRLLAGGLRGRRRVLHRRRCGVAARPRARRPARRGGPLPREGRRRRQGRAGLARLAARRRLRGGVHLRVLSPHAPSHYGRRVPALTAEGLAHRHGRGPWLVEGLSLAVPAGGLLRVRGGNGSGKSTLLRLLAGSVVPRRGTVRRSGPVGYLPQQTGDLPGIDAARLVGLLTGGVPDGVPGTRADQLSRGWQRRVLLEAVLALPCPVLVLDEPAAGLDAAAVSRLADRLTGRLAAGHAVVVAEHEPLPLAGGEVLDLGGSVTAAVVEVLLAGTGTFRGRTATGGRLTLTVPAGEQDAVLLAALQEGWSVLTVARR</sequence>
<dbReference type="PANTHER" id="PTHR43499">
    <property type="entry name" value="ABC TRANSPORTER I FAMILY MEMBER 1"/>
    <property type="match status" value="1"/>
</dbReference>
<evidence type="ECO:0000256" key="5">
    <source>
        <dbReference type="ARBA" id="ARBA00022967"/>
    </source>
</evidence>
<organism evidence="9 10">
    <name type="scientific">Modestobacter versicolor</name>
    <dbReference type="NCBI Taxonomy" id="429133"/>
    <lineage>
        <taxon>Bacteria</taxon>
        <taxon>Bacillati</taxon>
        <taxon>Actinomycetota</taxon>
        <taxon>Actinomycetes</taxon>
        <taxon>Geodermatophilales</taxon>
        <taxon>Geodermatophilaceae</taxon>
        <taxon>Modestobacter</taxon>
    </lineage>
</organism>
<comment type="caution">
    <text evidence="9">The sequence shown here is derived from an EMBL/GenBank/DDBJ whole genome shotgun (WGS) entry which is preliminary data.</text>
</comment>
<feature type="region of interest" description="Disordered" evidence="7">
    <location>
        <begin position="55"/>
        <end position="85"/>
    </location>
</feature>
<evidence type="ECO:0000256" key="1">
    <source>
        <dbReference type="ARBA" id="ARBA00022448"/>
    </source>
</evidence>
<keyword evidence="10" id="KW-1185">Reference proteome</keyword>
<keyword evidence="1" id="KW-0813">Transport</keyword>
<keyword evidence="6" id="KW-0472">Membrane</keyword>
<dbReference type="EMBL" id="QKNV01000249">
    <property type="protein sequence ID" value="PZA19918.1"/>
    <property type="molecule type" value="Genomic_DNA"/>
</dbReference>
<dbReference type="AlphaFoldDB" id="A0A323VIL5"/>
<evidence type="ECO:0000256" key="6">
    <source>
        <dbReference type="ARBA" id="ARBA00023136"/>
    </source>
</evidence>
<dbReference type="InterPro" id="IPR003593">
    <property type="entry name" value="AAA+_ATPase"/>
</dbReference>
<dbReference type="InterPro" id="IPR003439">
    <property type="entry name" value="ABC_transporter-like_ATP-bd"/>
</dbReference>
<dbReference type="PROSITE" id="PS50893">
    <property type="entry name" value="ABC_TRANSPORTER_2"/>
    <property type="match status" value="1"/>
</dbReference>
<evidence type="ECO:0000313" key="9">
    <source>
        <dbReference type="EMBL" id="PZA19918.1"/>
    </source>
</evidence>
<dbReference type="GO" id="GO:0017004">
    <property type="term" value="P:cytochrome complex assembly"/>
    <property type="evidence" value="ECO:0007669"/>
    <property type="project" value="UniProtKB-KW"/>
</dbReference>
<evidence type="ECO:0000256" key="3">
    <source>
        <dbReference type="ARBA" id="ARBA00022748"/>
    </source>
</evidence>
<proteinExistence type="predicted"/>
<gene>
    <name evidence="9" type="ORF">DMO24_18140</name>
</gene>
<name>A0A323VIL5_9ACTN</name>
<dbReference type="GO" id="GO:0005524">
    <property type="term" value="F:ATP binding"/>
    <property type="evidence" value="ECO:0007669"/>
    <property type="project" value="UniProtKB-KW"/>
</dbReference>
<evidence type="ECO:0000256" key="2">
    <source>
        <dbReference type="ARBA" id="ARBA00022741"/>
    </source>
</evidence>
<dbReference type="SMART" id="SM00382">
    <property type="entry name" value="AAA"/>
    <property type="match status" value="1"/>
</dbReference>
<feature type="domain" description="ABC transporter" evidence="8">
    <location>
        <begin position="120"/>
        <end position="330"/>
    </location>
</feature>
<feature type="compositionally biased region" description="Basic residues" evidence="7">
    <location>
        <begin position="55"/>
        <end position="68"/>
    </location>
</feature>
<evidence type="ECO:0000256" key="4">
    <source>
        <dbReference type="ARBA" id="ARBA00022840"/>
    </source>
</evidence>
<keyword evidence="3" id="KW-0201">Cytochrome c-type biogenesis</keyword>
<dbReference type="Proteomes" id="UP000247602">
    <property type="component" value="Unassembled WGS sequence"/>
</dbReference>
<dbReference type="InterPro" id="IPR005895">
    <property type="entry name" value="ABC_transptr_haem_export_CcmA"/>
</dbReference>
<dbReference type="Pfam" id="PF00005">
    <property type="entry name" value="ABC_tran"/>
    <property type="match status" value="1"/>
</dbReference>
<dbReference type="GO" id="GO:0016887">
    <property type="term" value="F:ATP hydrolysis activity"/>
    <property type="evidence" value="ECO:0007669"/>
    <property type="project" value="InterPro"/>
</dbReference>